<evidence type="ECO:0000256" key="5">
    <source>
        <dbReference type="SAM" id="Phobius"/>
    </source>
</evidence>
<sequence length="737" mass="83132">MLEKLSLRSKIMILSICGILVTALTTIILTLVNVSQQEDMIKGKLFLASEDLSNSIQDQFFERYGNAKTFAHFFKNILGYSRESVNTLNQFSAIYGIYDLILICDLNGKLLFVNDKDPSGKKINSEILYGMNFSKATWFKETLEKKFLEDPKKDFTNVNFQDADFDELVEKVYNEKKFTTIFSTFIYNSKGEPIAIISNHANFVWLENTVTRIYESFAKSGLKSLELNLLDNEGNIILDFNPSTNDYKSNVIHDDKILNKYNLVKGGQIAAINLTKGIEGVVESRNLRRNTPQFTAHKLVVGNKIVDKISWKLLVRIDRDEALVTIGRTQILFFVILLAILIISISASLYFSSGLSNVIMILANKLAEGNKRLNKTSGELNQDSQELSAASLQQTSSLQETASAVNEISSMMNKASEIAETSKRKSDENRNKINAGKKAIETMVHSISNIKASNINVLKEVIEGNKRISEIVKVIAEIENKTKIIDEIVFQTKILSFNASVEAARAGEHGRGFSIVAEEVGNLAQMSGSSSKEISEMLDNSVGKVKKIIDETKENVERIMVTSQEAIQRGEYISQECMEIFEKIYVNSEEVNTLIYEISNSSREQARGISEINNAMNELDNLTHQNSNIAQKSAETSSELYKESHELEAMTMSLLQLVHGYKIKFTVKKFKDNDSNKYSGHTKKEFNNTSALKNKNYEKNKLDYKNQKSTNKINVGENKTSKKDEVPAYNDERFEEL</sequence>
<evidence type="ECO:0000256" key="4">
    <source>
        <dbReference type="SAM" id="MobiDB-lite"/>
    </source>
</evidence>
<feature type="compositionally biased region" description="Basic and acidic residues" evidence="4">
    <location>
        <begin position="695"/>
        <end position="706"/>
    </location>
</feature>
<dbReference type="InterPro" id="IPR051310">
    <property type="entry name" value="MCP_chemotaxis"/>
</dbReference>
<dbReference type="PANTHER" id="PTHR43531">
    <property type="entry name" value="PROTEIN ICFG"/>
    <property type="match status" value="1"/>
</dbReference>
<dbReference type="PANTHER" id="PTHR43531:SF11">
    <property type="entry name" value="METHYL-ACCEPTING CHEMOTAXIS PROTEIN 3"/>
    <property type="match status" value="1"/>
</dbReference>
<feature type="region of interest" description="Disordered" evidence="4">
    <location>
        <begin position="674"/>
        <end position="737"/>
    </location>
</feature>
<evidence type="ECO:0000256" key="2">
    <source>
        <dbReference type="ARBA" id="ARBA00029447"/>
    </source>
</evidence>
<comment type="caution">
    <text evidence="7">The sequence shown here is derived from an EMBL/GenBank/DDBJ whole genome shotgun (WGS) entry which is preliminary data.</text>
</comment>
<dbReference type="AlphaFoldDB" id="A0A833JEM9"/>
<dbReference type="EMBL" id="WFLN01000007">
    <property type="protein sequence ID" value="KAB8029929.1"/>
    <property type="molecule type" value="Genomic_DNA"/>
</dbReference>
<reference evidence="7 8" key="1">
    <citation type="submission" date="2019-10" db="EMBL/GenBank/DDBJ databases">
        <title>New genus of Silvanigrellaceae.</title>
        <authorList>
            <person name="Pitt A."/>
            <person name="Hahn M.W."/>
        </authorList>
    </citation>
    <scope>NUCLEOTIDE SEQUENCE [LARGE SCALE GENOMIC DNA]</scope>
    <source>
        <strain evidence="7 8">33A1-SZDP</strain>
    </source>
</reference>
<protein>
    <recommendedName>
        <fullName evidence="6">Methyl-accepting transducer domain-containing protein</fullName>
    </recommendedName>
</protein>
<feature type="transmembrane region" description="Helical" evidence="5">
    <location>
        <begin position="12"/>
        <end position="34"/>
    </location>
</feature>
<dbReference type="InterPro" id="IPR004089">
    <property type="entry name" value="MCPsignal_dom"/>
</dbReference>
<dbReference type="GO" id="GO:0004888">
    <property type="term" value="F:transmembrane signaling receptor activity"/>
    <property type="evidence" value="ECO:0007669"/>
    <property type="project" value="TreeGrafter"/>
</dbReference>
<name>A0A833JEM9_9BACT</name>
<dbReference type="PROSITE" id="PS50111">
    <property type="entry name" value="CHEMOTAXIS_TRANSDUC_2"/>
    <property type="match status" value="1"/>
</dbReference>
<dbReference type="GO" id="GO:0005886">
    <property type="term" value="C:plasma membrane"/>
    <property type="evidence" value="ECO:0007669"/>
    <property type="project" value="TreeGrafter"/>
</dbReference>
<evidence type="ECO:0000313" key="7">
    <source>
        <dbReference type="EMBL" id="KAB8029929.1"/>
    </source>
</evidence>
<proteinExistence type="inferred from homology"/>
<evidence type="ECO:0000313" key="8">
    <source>
        <dbReference type="Proteomes" id="UP000442694"/>
    </source>
</evidence>
<dbReference type="GO" id="GO:0007165">
    <property type="term" value="P:signal transduction"/>
    <property type="evidence" value="ECO:0007669"/>
    <property type="project" value="UniProtKB-KW"/>
</dbReference>
<keyword evidence="3" id="KW-0807">Transducer</keyword>
<dbReference type="RefSeq" id="WP_152213271.1">
    <property type="nucleotide sequence ID" value="NZ_WFLN01000007.1"/>
</dbReference>
<feature type="transmembrane region" description="Helical" evidence="5">
    <location>
        <begin position="331"/>
        <end position="351"/>
    </location>
</feature>
<evidence type="ECO:0000259" key="6">
    <source>
        <dbReference type="PROSITE" id="PS50111"/>
    </source>
</evidence>
<evidence type="ECO:0000256" key="3">
    <source>
        <dbReference type="PROSITE-ProRule" id="PRU00284"/>
    </source>
</evidence>
<dbReference type="Gene3D" id="1.10.287.950">
    <property type="entry name" value="Methyl-accepting chemotaxis protein"/>
    <property type="match status" value="1"/>
</dbReference>
<dbReference type="Proteomes" id="UP000442694">
    <property type="component" value="Unassembled WGS sequence"/>
</dbReference>
<keyword evidence="8" id="KW-1185">Reference proteome</keyword>
<keyword evidence="5" id="KW-0472">Membrane</keyword>
<keyword evidence="5" id="KW-1133">Transmembrane helix</keyword>
<comment type="similarity">
    <text evidence="2">Belongs to the methyl-accepting chemotaxis (MCP) protein family.</text>
</comment>
<feature type="domain" description="Methyl-accepting transducer" evidence="6">
    <location>
        <begin position="369"/>
        <end position="620"/>
    </location>
</feature>
<evidence type="ECO:0000256" key="1">
    <source>
        <dbReference type="ARBA" id="ARBA00022500"/>
    </source>
</evidence>
<dbReference type="SMART" id="SM00283">
    <property type="entry name" value="MA"/>
    <property type="match status" value="1"/>
</dbReference>
<dbReference type="SUPFAM" id="SSF58104">
    <property type="entry name" value="Methyl-accepting chemotaxis protein (MCP) signaling domain"/>
    <property type="match status" value="1"/>
</dbReference>
<dbReference type="GO" id="GO:0006935">
    <property type="term" value="P:chemotaxis"/>
    <property type="evidence" value="ECO:0007669"/>
    <property type="project" value="UniProtKB-KW"/>
</dbReference>
<organism evidence="7 8">
    <name type="scientific">Fluviispira multicolorata</name>
    <dbReference type="NCBI Taxonomy" id="2654512"/>
    <lineage>
        <taxon>Bacteria</taxon>
        <taxon>Pseudomonadati</taxon>
        <taxon>Bdellovibrionota</taxon>
        <taxon>Oligoflexia</taxon>
        <taxon>Silvanigrellales</taxon>
        <taxon>Silvanigrellaceae</taxon>
        <taxon>Fluviispira</taxon>
    </lineage>
</organism>
<accession>A0A833JEM9</accession>
<feature type="compositionally biased region" description="Basic and acidic residues" evidence="4">
    <location>
        <begin position="719"/>
        <end position="737"/>
    </location>
</feature>
<keyword evidence="5" id="KW-0812">Transmembrane</keyword>
<keyword evidence="1" id="KW-0145">Chemotaxis</keyword>
<dbReference type="Pfam" id="PF00015">
    <property type="entry name" value="MCPsignal"/>
    <property type="match status" value="1"/>
</dbReference>
<gene>
    <name evidence="7" type="ORF">GCL57_10360</name>
</gene>